<evidence type="ECO:0000256" key="4">
    <source>
        <dbReference type="SAM" id="SignalP"/>
    </source>
</evidence>
<feature type="chain" id="PRO_5042527226" evidence="4">
    <location>
        <begin position="20"/>
        <end position="193"/>
    </location>
</feature>
<dbReference type="InterPro" id="IPR002502">
    <property type="entry name" value="Amidase_domain"/>
</dbReference>
<dbReference type="RefSeq" id="XP_003743951.1">
    <property type="nucleotide sequence ID" value="XM_003743903.2"/>
</dbReference>
<dbReference type="GO" id="GO:0008745">
    <property type="term" value="F:N-acetylmuramoyl-L-alanine amidase activity"/>
    <property type="evidence" value="ECO:0007669"/>
    <property type="project" value="InterPro"/>
</dbReference>
<dbReference type="AlphaFoldDB" id="A0AAJ6VY92"/>
<dbReference type="GeneID" id="100900310"/>
<dbReference type="Proteomes" id="UP000694867">
    <property type="component" value="Unplaced"/>
</dbReference>
<dbReference type="PANTHER" id="PTHR11022:SF41">
    <property type="entry name" value="PEPTIDOGLYCAN-RECOGNITION PROTEIN LC-RELATED"/>
    <property type="match status" value="1"/>
</dbReference>
<keyword evidence="4" id="KW-0732">Signal</keyword>
<feature type="domain" description="Peptidoglycan recognition protein family" evidence="6">
    <location>
        <begin position="29"/>
        <end position="170"/>
    </location>
</feature>
<comment type="similarity">
    <text evidence="1">Belongs to the N-acetylmuramoyl-L-alanine amidase 2 family.</text>
</comment>
<dbReference type="GO" id="GO:0045087">
    <property type="term" value="P:innate immune response"/>
    <property type="evidence" value="ECO:0007669"/>
    <property type="project" value="UniProtKB-KW"/>
</dbReference>
<keyword evidence="7" id="KW-1185">Reference proteome</keyword>
<proteinExistence type="inferred from homology"/>
<dbReference type="InterPro" id="IPR006619">
    <property type="entry name" value="PGRP_domain_met/bac"/>
</dbReference>
<protein>
    <submittedName>
        <fullName evidence="8">Peptidoglycan recognition protein 1</fullName>
    </submittedName>
</protein>
<dbReference type="SMART" id="SM00701">
    <property type="entry name" value="PGRP"/>
    <property type="match status" value="1"/>
</dbReference>
<dbReference type="GO" id="GO:0009253">
    <property type="term" value="P:peptidoglycan catabolic process"/>
    <property type="evidence" value="ECO:0007669"/>
    <property type="project" value="InterPro"/>
</dbReference>
<reference evidence="8" key="1">
    <citation type="submission" date="2025-08" db="UniProtKB">
        <authorList>
            <consortium name="RefSeq"/>
        </authorList>
    </citation>
    <scope>IDENTIFICATION</scope>
</reference>
<dbReference type="Gene3D" id="3.40.80.10">
    <property type="entry name" value="Peptidoglycan recognition protein-like"/>
    <property type="match status" value="1"/>
</dbReference>
<evidence type="ECO:0000259" key="5">
    <source>
        <dbReference type="SMART" id="SM00644"/>
    </source>
</evidence>
<dbReference type="InterPro" id="IPR015510">
    <property type="entry name" value="PGRP"/>
</dbReference>
<gene>
    <name evidence="8" type="primary">LOC100900310</name>
</gene>
<sequence>MKTETLLVVSLSLSADVLGLHVGDVSFCSDVVRRKEWGALHPKSKINTRPVSNVILHHSLGPTCITEPTCRSIVRTTQLQHIKIKGWDDIGYNFLVSENGQVFEGRGWGVEAAAVMGLTDRAVHIAIIGSFNHRTPADAAMVAVSRLIQCGMGLGKVHEDYKISAHRDVEPTACPGHKLYALIRGWNRYVKTP</sequence>
<dbReference type="SUPFAM" id="SSF55846">
    <property type="entry name" value="N-acetylmuramoyl-L-alanine amidase-like"/>
    <property type="match status" value="1"/>
</dbReference>
<dbReference type="FunFam" id="3.40.80.10:FF:000001">
    <property type="entry name" value="Peptidoglycan recognition protein 1"/>
    <property type="match status" value="1"/>
</dbReference>
<evidence type="ECO:0000256" key="3">
    <source>
        <dbReference type="ARBA" id="ARBA00022859"/>
    </source>
</evidence>
<keyword evidence="3" id="KW-0391">Immunity</keyword>
<dbReference type="KEGG" id="goe:100900310"/>
<dbReference type="InterPro" id="IPR036505">
    <property type="entry name" value="Amidase/PGRP_sf"/>
</dbReference>
<dbReference type="PANTHER" id="PTHR11022">
    <property type="entry name" value="PEPTIDOGLYCAN RECOGNITION PROTEIN"/>
    <property type="match status" value="1"/>
</dbReference>
<evidence type="ECO:0000259" key="6">
    <source>
        <dbReference type="SMART" id="SM00701"/>
    </source>
</evidence>
<evidence type="ECO:0000256" key="1">
    <source>
        <dbReference type="ARBA" id="ARBA00007553"/>
    </source>
</evidence>
<accession>A0AAJ6VY92</accession>
<organism evidence="7 8">
    <name type="scientific">Galendromus occidentalis</name>
    <name type="common">western predatory mite</name>
    <dbReference type="NCBI Taxonomy" id="34638"/>
    <lineage>
        <taxon>Eukaryota</taxon>
        <taxon>Metazoa</taxon>
        <taxon>Ecdysozoa</taxon>
        <taxon>Arthropoda</taxon>
        <taxon>Chelicerata</taxon>
        <taxon>Arachnida</taxon>
        <taxon>Acari</taxon>
        <taxon>Parasitiformes</taxon>
        <taxon>Mesostigmata</taxon>
        <taxon>Gamasina</taxon>
        <taxon>Phytoseioidea</taxon>
        <taxon>Phytoseiidae</taxon>
        <taxon>Typhlodrominae</taxon>
        <taxon>Galendromus</taxon>
    </lineage>
</organism>
<keyword evidence="2" id="KW-0399">Innate immunity</keyword>
<dbReference type="SMART" id="SM00644">
    <property type="entry name" value="Ami_2"/>
    <property type="match status" value="1"/>
</dbReference>
<feature type="signal peptide" evidence="4">
    <location>
        <begin position="1"/>
        <end position="19"/>
    </location>
</feature>
<evidence type="ECO:0000256" key="2">
    <source>
        <dbReference type="ARBA" id="ARBA00022588"/>
    </source>
</evidence>
<name>A0AAJ6VY92_9ACAR</name>
<dbReference type="Pfam" id="PF01510">
    <property type="entry name" value="Amidase_2"/>
    <property type="match status" value="1"/>
</dbReference>
<evidence type="ECO:0000313" key="7">
    <source>
        <dbReference type="Proteomes" id="UP000694867"/>
    </source>
</evidence>
<dbReference type="GO" id="GO:0008270">
    <property type="term" value="F:zinc ion binding"/>
    <property type="evidence" value="ECO:0007669"/>
    <property type="project" value="InterPro"/>
</dbReference>
<feature type="domain" description="N-acetylmuramoyl-L-alanine amidase" evidence="5">
    <location>
        <begin position="41"/>
        <end position="176"/>
    </location>
</feature>
<evidence type="ECO:0000313" key="8">
    <source>
        <dbReference type="RefSeq" id="XP_003743951.1"/>
    </source>
</evidence>
<dbReference type="CDD" id="cd06583">
    <property type="entry name" value="PGRP"/>
    <property type="match status" value="1"/>
</dbReference>